<comment type="caution">
    <text evidence="1">The sequence shown here is derived from an EMBL/GenBank/DDBJ whole genome shotgun (WGS) entry which is preliminary data.</text>
</comment>
<dbReference type="EMBL" id="MELK01000049">
    <property type="protein sequence ID" value="OFW56098.1"/>
    <property type="molecule type" value="Genomic_DNA"/>
</dbReference>
<evidence type="ECO:0000313" key="2">
    <source>
        <dbReference type="Proteomes" id="UP000177876"/>
    </source>
</evidence>
<organism evidence="1 2">
    <name type="scientific">Candidatus Solincola sediminis</name>
    <dbReference type="NCBI Taxonomy" id="1797199"/>
    <lineage>
        <taxon>Bacteria</taxon>
        <taxon>Bacillati</taxon>
        <taxon>Actinomycetota</taxon>
        <taxon>Candidatus Geothermincolia</taxon>
        <taxon>Candidatus Geothermincolales</taxon>
        <taxon>Candidatus Geothermincolaceae</taxon>
        <taxon>Candidatus Solincola</taxon>
    </lineage>
</organism>
<accession>A0A1F2WGU0</accession>
<proteinExistence type="predicted"/>
<dbReference type="AlphaFoldDB" id="A0A1F2WGU0"/>
<gene>
    <name evidence="1" type="ORF">A2Y75_00820</name>
</gene>
<evidence type="ECO:0000313" key="1">
    <source>
        <dbReference type="EMBL" id="OFW56098.1"/>
    </source>
</evidence>
<dbReference type="Proteomes" id="UP000177876">
    <property type="component" value="Unassembled WGS sequence"/>
</dbReference>
<name>A0A1F2WGU0_9ACTN</name>
<reference evidence="1 2" key="1">
    <citation type="journal article" date="2016" name="Nat. Commun.">
        <title>Thousands of microbial genomes shed light on interconnected biogeochemical processes in an aquifer system.</title>
        <authorList>
            <person name="Anantharaman K."/>
            <person name="Brown C.T."/>
            <person name="Hug L.A."/>
            <person name="Sharon I."/>
            <person name="Castelle C.J."/>
            <person name="Probst A.J."/>
            <person name="Thomas B.C."/>
            <person name="Singh A."/>
            <person name="Wilkins M.J."/>
            <person name="Karaoz U."/>
            <person name="Brodie E.L."/>
            <person name="Williams K.H."/>
            <person name="Hubbard S.S."/>
            <person name="Banfield J.F."/>
        </authorList>
    </citation>
    <scope>NUCLEOTIDE SEQUENCE [LARGE SCALE GENOMIC DNA]</scope>
</reference>
<dbReference type="STRING" id="1797197.A2Y75_00820"/>
<protein>
    <submittedName>
        <fullName evidence="1">Uncharacterized protein</fullName>
    </submittedName>
</protein>
<sequence length="161" mass="19272">MENVEPVENAPRMRSKRIYRSFFTKKLERAFEDKELDIPQRLLNVMDVPFDQFSPEEKELYETEIKPLAFVFVEHLMEVYEIMGRPTSGWEEMLERVEPSPIKVLATLVIHEDRNLQAIPDDEYSGIEEELVPGSQEKFSVRAYSNDKDQQRERWWEKKIF</sequence>